<comment type="caution">
    <text evidence="1">The sequence shown here is derived from an EMBL/GenBank/DDBJ whole genome shotgun (WGS) entry which is preliminary data.</text>
</comment>
<dbReference type="AlphaFoldDB" id="A0AAV2R9U4"/>
<feature type="non-terminal residue" evidence="1">
    <location>
        <position position="229"/>
    </location>
</feature>
<accession>A0AAV2R9U4</accession>
<dbReference type="EMBL" id="CAXKWB010017596">
    <property type="protein sequence ID" value="CAL4119362.1"/>
    <property type="molecule type" value="Genomic_DNA"/>
</dbReference>
<name>A0AAV2R9U4_MEGNR</name>
<reference evidence="1 2" key="1">
    <citation type="submission" date="2024-05" db="EMBL/GenBank/DDBJ databases">
        <authorList>
            <person name="Wallberg A."/>
        </authorList>
    </citation>
    <scope>NUCLEOTIDE SEQUENCE [LARGE SCALE GENOMIC DNA]</scope>
</reference>
<protein>
    <submittedName>
        <fullName evidence="1">Uncharacterized protein</fullName>
    </submittedName>
</protein>
<proteinExistence type="predicted"/>
<sequence>YTCLEAIAKRRPTMLDGEWEKVTWIIIKYSLRFKFFLEDLFLMKTIDVLTLSWIVEFCSPALCPNPCMRLELFRLMGYFEHFIGLYNCTGKYQHLYRAIHGHYEREQICVSLSSTLCELNDNYSHLRVHQLPSCNALDFAYVIQHIFGMGFWKDFKELQKTRLILAIAKLTKMFAFLEEDRYLIYKDQIFPTRHMRDSSWPDRNFVNQLENACLNFCGIMPVNTDDLEW</sequence>
<evidence type="ECO:0000313" key="1">
    <source>
        <dbReference type="EMBL" id="CAL4119362.1"/>
    </source>
</evidence>
<feature type="non-terminal residue" evidence="1">
    <location>
        <position position="1"/>
    </location>
</feature>
<dbReference type="Proteomes" id="UP001497623">
    <property type="component" value="Unassembled WGS sequence"/>
</dbReference>
<gene>
    <name evidence="1" type="ORF">MNOR_LOCUS21659</name>
</gene>
<organism evidence="1 2">
    <name type="scientific">Meganyctiphanes norvegica</name>
    <name type="common">Northern krill</name>
    <name type="synonym">Thysanopoda norvegica</name>
    <dbReference type="NCBI Taxonomy" id="48144"/>
    <lineage>
        <taxon>Eukaryota</taxon>
        <taxon>Metazoa</taxon>
        <taxon>Ecdysozoa</taxon>
        <taxon>Arthropoda</taxon>
        <taxon>Crustacea</taxon>
        <taxon>Multicrustacea</taxon>
        <taxon>Malacostraca</taxon>
        <taxon>Eumalacostraca</taxon>
        <taxon>Eucarida</taxon>
        <taxon>Euphausiacea</taxon>
        <taxon>Euphausiidae</taxon>
        <taxon>Meganyctiphanes</taxon>
    </lineage>
</organism>
<evidence type="ECO:0000313" key="2">
    <source>
        <dbReference type="Proteomes" id="UP001497623"/>
    </source>
</evidence>
<keyword evidence="2" id="KW-1185">Reference proteome</keyword>